<proteinExistence type="predicted"/>
<evidence type="ECO:0000256" key="13">
    <source>
        <dbReference type="SAM" id="Phobius"/>
    </source>
</evidence>
<dbReference type="PANTHER" id="PTHR15067:SF4">
    <property type="entry name" value="E3 UBIQUITIN-PROTEIN LIGASE RNF8"/>
    <property type="match status" value="1"/>
</dbReference>
<dbReference type="Proteomes" id="UP000075714">
    <property type="component" value="Unassembled WGS sequence"/>
</dbReference>
<feature type="compositionally biased region" description="Low complexity" evidence="12">
    <location>
        <begin position="566"/>
        <end position="582"/>
    </location>
</feature>
<keyword evidence="10 13" id="KW-0472">Membrane</keyword>
<feature type="region of interest" description="Disordered" evidence="12">
    <location>
        <begin position="470"/>
        <end position="495"/>
    </location>
</feature>
<feature type="compositionally biased region" description="Acidic residues" evidence="12">
    <location>
        <begin position="628"/>
        <end position="665"/>
    </location>
</feature>
<dbReference type="Pfam" id="PF13639">
    <property type="entry name" value="zf-RING_2"/>
    <property type="match status" value="1"/>
</dbReference>
<feature type="compositionally biased region" description="Low complexity" evidence="12">
    <location>
        <begin position="816"/>
        <end position="827"/>
    </location>
</feature>
<dbReference type="Gene3D" id="3.30.40.10">
    <property type="entry name" value="Zinc/RING finger domain, C3HC4 (zinc finger)"/>
    <property type="match status" value="1"/>
</dbReference>
<dbReference type="GO" id="GO:0005829">
    <property type="term" value="C:cytosol"/>
    <property type="evidence" value="ECO:0007669"/>
    <property type="project" value="TreeGrafter"/>
</dbReference>
<dbReference type="EMBL" id="LSYV01000016">
    <property type="protein sequence ID" value="KXZ50741.1"/>
    <property type="molecule type" value="Genomic_DNA"/>
</dbReference>
<feature type="domain" description="RING-type" evidence="14">
    <location>
        <begin position="417"/>
        <end position="460"/>
    </location>
</feature>
<feature type="region of interest" description="Disordered" evidence="12">
    <location>
        <begin position="379"/>
        <end position="398"/>
    </location>
</feature>
<feature type="compositionally biased region" description="Basic residues" evidence="12">
    <location>
        <begin position="548"/>
        <end position="565"/>
    </location>
</feature>
<evidence type="ECO:0000256" key="9">
    <source>
        <dbReference type="ARBA" id="ARBA00022989"/>
    </source>
</evidence>
<evidence type="ECO:0000256" key="5">
    <source>
        <dbReference type="ARBA" id="ARBA00022723"/>
    </source>
</evidence>
<feature type="compositionally biased region" description="Basic residues" evidence="12">
    <location>
        <begin position="381"/>
        <end position="390"/>
    </location>
</feature>
<dbReference type="Pfam" id="PF25563">
    <property type="entry name" value="TPR_SYVN1_N"/>
    <property type="match status" value="1"/>
</dbReference>
<evidence type="ECO:0000256" key="1">
    <source>
        <dbReference type="ARBA" id="ARBA00004141"/>
    </source>
</evidence>
<keyword evidence="5" id="KW-0479">Metal-binding</keyword>
<dbReference type="GO" id="GO:0061630">
    <property type="term" value="F:ubiquitin protein ligase activity"/>
    <property type="evidence" value="ECO:0007669"/>
    <property type="project" value="TreeGrafter"/>
</dbReference>
<feature type="transmembrane region" description="Helical" evidence="13">
    <location>
        <begin position="121"/>
        <end position="143"/>
    </location>
</feature>
<feature type="transmembrane region" description="Helical" evidence="13">
    <location>
        <begin position="80"/>
        <end position="100"/>
    </location>
</feature>
<evidence type="ECO:0000256" key="12">
    <source>
        <dbReference type="SAM" id="MobiDB-lite"/>
    </source>
</evidence>
<dbReference type="OrthoDB" id="7759664at2759"/>
<evidence type="ECO:0000256" key="7">
    <source>
        <dbReference type="ARBA" id="ARBA00022786"/>
    </source>
</evidence>
<evidence type="ECO:0000259" key="14">
    <source>
        <dbReference type="PROSITE" id="PS50089"/>
    </source>
</evidence>
<keyword evidence="4 13" id="KW-0812">Transmembrane</keyword>
<comment type="subcellular location">
    <subcellularLocation>
        <location evidence="1">Membrane</location>
        <topology evidence="1">Multi-pass membrane protein</topology>
    </subcellularLocation>
</comment>
<keyword evidence="3" id="KW-0808">Transferase</keyword>
<dbReference type="GO" id="GO:0000151">
    <property type="term" value="C:ubiquitin ligase complex"/>
    <property type="evidence" value="ECO:0007669"/>
    <property type="project" value="TreeGrafter"/>
</dbReference>
<evidence type="ECO:0000256" key="8">
    <source>
        <dbReference type="ARBA" id="ARBA00022833"/>
    </source>
</evidence>
<evidence type="ECO:0000256" key="10">
    <source>
        <dbReference type="ARBA" id="ARBA00023136"/>
    </source>
</evidence>
<feature type="compositionally biased region" description="Gly residues" evidence="12">
    <location>
        <begin position="175"/>
        <end position="184"/>
    </location>
</feature>
<comment type="pathway">
    <text evidence="2">Protein modification; protein ubiquitination.</text>
</comment>
<dbReference type="AlphaFoldDB" id="A0A150GLS2"/>
<feature type="compositionally biased region" description="Low complexity" evidence="12">
    <location>
        <begin position="734"/>
        <end position="745"/>
    </location>
</feature>
<dbReference type="GO" id="GO:0016567">
    <property type="term" value="P:protein ubiquitination"/>
    <property type="evidence" value="ECO:0007669"/>
    <property type="project" value="TreeGrafter"/>
</dbReference>
<keyword evidence="8" id="KW-0862">Zinc</keyword>
<dbReference type="STRING" id="33097.A0A150GLS2"/>
<feature type="region of interest" description="Disordered" evidence="12">
    <location>
        <begin position="625"/>
        <end position="837"/>
    </location>
</feature>
<reference evidence="16" key="1">
    <citation type="journal article" date="2016" name="Nat. Commun.">
        <title>The Gonium pectorale genome demonstrates co-option of cell cycle regulation during the evolution of multicellularity.</title>
        <authorList>
            <person name="Hanschen E.R."/>
            <person name="Marriage T.N."/>
            <person name="Ferris P.J."/>
            <person name="Hamaji T."/>
            <person name="Toyoda A."/>
            <person name="Fujiyama A."/>
            <person name="Neme R."/>
            <person name="Noguchi H."/>
            <person name="Minakuchi Y."/>
            <person name="Suzuki M."/>
            <person name="Kawai-Toyooka H."/>
            <person name="Smith D.R."/>
            <person name="Sparks H."/>
            <person name="Anderson J."/>
            <person name="Bakaric R."/>
            <person name="Luria V."/>
            <person name="Karger A."/>
            <person name="Kirschner M.W."/>
            <person name="Durand P.M."/>
            <person name="Michod R.E."/>
            <person name="Nozaki H."/>
            <person name="Olson B.J."/>
        </authorList>
    </citation>
    <scope>NUCLEOTIDE SEQUENCE [LARGE SCALE GENOMIC DNA]</scope>
    <source>
        <strain evidence="16">NIES-2863</strain>
    </source>
</reference>
<protein>
    <recommendedName>
        <fullName evidence="14">RING-type domain-containing protein</fullName>
    </recommendedName>
</protein>
<dbReference type="GO" id="GO:0008270">
    <property type="term" value="F:zinc ion binding"/>
    <property type="evidence" value="ECO:0007669"/>
    <property type="project" value="UniProtKB-KW"/>
</dbReference>
<evidence type="ECO:0000256" key="6">
    <source>
        <dbReference type="ARBA" id="ARBA00022771"/>
    </source>
</evidence>
<feature type="compositionally biased region" description="Pro residues" evidence="12">
    <location>
        <begin position="187"/>
        <end position="203"/>
    </location>
</feature>
<keyword evidence="16" id="KW-1185">Reference proteome</keyword>
<dbReference type="InterPro" id="IPR013083">
    <property type="entry name" value="Znf_RING/FYVE/PHD"/>
</dbReference>
<accession>A0A150GLS2</accession>
<keyword evidence="7" id="KW-0833">Ubl conjugation pathway</keyword>
<keyword evidence="6 11" id="KW-0863">Zinc-finger</keyword>
<evidence type="ECO:0000256" key="3">
    <source>
        <dbReference type="ARBA" id="ARBA00022679"/>
    </source>
</evidence>
<dbReference type="SUPFAM" id="SSF57850">
    <property type="entry name" value="RING/U-box"/>
    <property type="match status" value="1"/>
</dbReference>
<feature type="region of interest" description="Disordered" evidence="12">
    <location>
        <begin position="174"/>
        <end position="216"/>
    </location>
</feature>
<dbReference type="PROSITE" id="PS50089">
    <property type="entry name" value="ZF_RING_2"/>
    <property type="match status" value="1"/>
</dbReference>
<dbReference type="PANTHER" id="PTHR15067">
    <property type="entry name" value="E3 UBIQUITIN-PROTEIN LIGASE RNF8"/>
    <property type="match status" value="1"/>
</dbReference>
<feature type="transmembrane region" description="Helical" evidence="13">
    <location>
        <begin position="20"/>
        <end position="46"/>
    </location>
</feature>
<dbReference type="GO" id="GO:0006511">
    <property type="term" value="P:ubiquitin-dependent protein catabolic process"/>
    <property type="evidence" value="ECO:0007669"/>
    <property type="project" value="TreeGrafter"/>
</dbReference>
<evidence type="ECO:0000313" key="15">
    <source>
        <dbReference type="EMBL" id="KXZ50741.1"/>
    </source>
</evidence>
<evidence type="ECO:0000256" key="11">
    <source>
        <dbReference type="PROSITE-ProRule" id="PRU00175"/>
    </source>
</evidence>
<feature type="region of interest" description="Disordered" evidence="12">
    <location>
        <begin position="541"/>
        <end position="597"/>
    </location>
</feature>
<evidence type="ECO:0000313" key="16">
    <source>
        <dbReference type="Proteomes" id="UP000075714"/>
    </source>
</evidence>
<dbReference type="InterPro" id="IPR057992">
    <property type="entry name" value="TPR_SYVN1_N"/>
</dbReference>
<name>A0A150GLS2_GONPE</name>
<sequence length="837" mass="86360">MFFEDTMAVWDSVLPSELALFVLLNFFLSGLAMAALVTTVVFLGQLSAAESQRLSHRLVKYAVFKMVFVGSVITPDPRDVAVWLAWFAVVGYLRVFLGAAKDRLESLIAAPAVRLGRHIRGVALLLLVLAHNVAAFLLVQRLLPARPAPASRLLLCAFDSAVIAIEGGKTALRYGEGGKGGGRRPGTAPPRRPTTDTAPPPPAAAAAGTAAGTGGGPAGWLRRRLLRPLLSRLGLGEGLPSLSASKGSLLYHAELAADVAVHAVTLAHYLHVWLLHGLRLHVSGGGAVAAGAGLVGGGLGRGGGAGGGGGAALLGAVRRAFELVAALGRYTSHGFIDAVLFLDMRAVLMSLLRRLRSHLSYRAVTRRLDTCFRDVRPLPQPHHHHAHHHASAAEGAGGAGATASGAAAVFLSGELDCTICMDPISEVGKELPCGHVFHLACLRAWLQQSGAECFTCPNCRQPVLIGEGGAAGEGGGQEGGEGAGAAGRRGSGGGGGGGWWLTRALDRAYVRLVVAVEPVLIRVLLAMLSLVNRVAYWQAGGAGGGSGGRHRRSLRRSGRRQRRGSSRPSSRGTAPREGYGESPGPPSPPPPPRRRGHVHLHTAASVDAADVDGSDSPYEYEHAAAAGYEEDGGWSEQGEEEEWEEHLSNDAEDSAPEATEEEPQEADPQAGGSGRPGRQGSLVTHLSEMLGMSGRAAAAVAAPHSDSDGETAAAAARRGSRGGASSGGEDEAGALHGPPATAAAANRSRYWRGVSGGGGREQPRHDPGIRRRRQGRVAQLTDGGVCAGAVAGGGADSDGGPDAEVSSRRRPRPRAGSRGTAGAAAAPEQPLTALHEE</sequence>
<gene>
    <name evidence="15" type="ORF">GPECTOR_15g426</name>
</gene>
<dbReference type="InterPro" id="IPR001841">
    <property type="entry name" value="Znf_RING"/>
</dbReference>
<evidence type="ECO:0000256" key="2">
    <source>
        <dbReference type="ARBA" id="ARBA00004906"/>
    </source>
</evidence>
<dbReference type="SMART" id="SM00184">
    <property type="entry name" value="RING"/>
    <property type="match status" value="1"/>
</dbReference>
<comment type="caution">
    <text evidence="15">The sequence shown here is derived from an EMBL/GenBank/DDBJ whole genome shotgun (WGS) entry which is preliminary data.</text>
</comment>
<evidence type="ECO:0000256" key="4">
    <source>
        <dbReference type="ARBA" id="ARBA00022692"/>
    </source>
</evidence>
<keyword evidence="9 13" id="KW-1133">Transmembrane helix</keyword>
<organism evidence="15 16">
    <name type="scientific">Gonium pectorale</name>
    <name type="common">Green alga</name>
    <dbReference type="NCBI Taxonomy" id="33097"/>
    <lineage>
        <taxon>Eukaryota</taxon>
        <taxon>Viridiplantae</taxon>
        <taxon>Chlorophyta</taxon>
        <taxon>core chlorophytes</taxon>
        <taxon>Chlorophyceae</taxon>
        <taxon>CS clade</taxon>
        <taxon>Chlamydomonadales</taxon>
        <taxon>Volvocaceae</taxon>
        <taxon>Gonium</taxon>
    </lineage>
</organism>